<dbReference type="EMBL" id="JAOVZO020000003">
    <property type="protein sequence ID" value="MDC8012104.1"/>
    <property type="molecule type" value="Genomic_DNA"/>
</dbReference>
<reference evidence="9" key="1">
    <citation type="submission" date="2023-02" db="EMBL/GenBank/DDBJ databases">
        <title>Tahibacter soli sp. nov. isolated from soil.</title>
        <authorList>
            <person name="Baek J.H."/>
            <person name="Lee J.K."/>
            <person name="Choi D.G."/>
            <person name="Jeon C.O."/>
        </authorList>
    </citation>
    <scope>NUCLEOTIDE SEQUENCE</scope>
    <source>
        <strain evidence="9">BL</strain>
    </source>
</reference>
<dbReference type="GO" id="GO:0004674">
    <property type="term" value="F:protein serine/threonine kinase activity"/>
    <property type="evidence" value="ECO:0007669"/>
    <property type="project" value="UniProtKB-KW"/>
</dbReference>
<evidence type="ECO:0000256" key="7">
    <source>
        <dbReference type="SAM" id="Phobius"/>
    </source>
</evidence>
<comment type="caution">
    <text evidence="9">The sequence shown here is derived from an EMBL/GenBank/DDBJ whole genome shotgun (WGS) entry which is preliminary data.</text>
</comment>
<dbReference type="PROSITE" id="PS00108">
    <property type="entry name" value="PROTEIN_KINASE_ST"/>
    <property type="match status" value="1"/>
</dbReference>
<evidence type="ECO:0000259" key="8">
    <source>
        <dbReference type="PROSITE" id="PS50011"/>
    </source>
</evidence>
<dbReference type="GO" id="GO:0005524">
    <property type="term" value="F:ATP binding"/>
    <property type="evidence" value="ECO:0007669"/>
    <property type="project" value="UniProtKB-UniRule"/>
</dbReference>
<dbReference type="InterPro" id="IPR017441">
    <property type="entry name" value="Protein_kinase_ATP_BS"/>
</dbReference>
<proteinExistence type="predicted"/>
<evidence type="ECO:0000256" key="4">
    <source>
        <dbReference type="ARBA" id="ARBA00022777"/>
    </source>
</evidence>
<organism evidence="9 10">
    <name type="scientific">Tahibacter soli</name>
    <dbReference type="NCBI Taxonomy" id="2983605"/>
    <lineage>
        <taxon>Bacteria</taxon>
        <taxon>Pseudomonadati</taxon>
        <taxon>Pseudomonadota</taxon>
        <taxon>Gammaproteobacteria</taxon>
        <taxon>Lysobacterales</taxon>
        <taxon>Rhodanobacteraceae</taxon>
        <taxon>Tahibacter</taxon>
    </lineage>
</organism>
<gene>
    <name evidence="9" type="ORF">OD750_006040</name>
</gene>
<evidence type="ECO:0000313" key="10">
    <source>
        <dbReference type="Proteomes" id="UP001139971"/>
    </source>
</evidence>
<protein>
    <submittedName>
        <fullName evidence="9">Serine/threonine-protein kinase</fullName>
    </submittedName>
</protein>
<dbReference type="Proteomes" id="UP001139971">
    <property type="component" value="Unassembled WGS sequence"/>
</dbReference>
<dbReference type="Gene3D" id="1.10.510.10">
    <property type="entry name" value="Transferase(Phosphotransferase) domain 1"/>
    <property type="match status" value="1"/>
</dbReference>
<dbReference type="PROSITE" id="PS01351">
    <property type="entry name" value="MAPK"/>
    <property type="match status" value="1"/>
</dbReference>
<dbReference type="InterPro" id="IPR011990">
    <property type="entry name" value="TPR-like_helical_dom_sf"/>
</dbReference>
<dbReference type="CDD" id="cd14014">
    <property type="entry name" value="STKc_PknB_like"/>
    <property type="match status" value="1"/>
</dbReference>
<dbReference type="InterPro" id="IPR008271">
    <property type="entry name" value="Ser/Thr_kinase_AS"/>
</dbReference>
<keyword evidence="7" id="KW-1133">Transmembrane helix</keyword>
<evidence type="ECO:0000256" key="6">
    <source>
        <dbReference type="PROSITE-ProRule" id="PRU10141"/>
    </source>
</evidence>
<keyword evidence="2" id="KW-0808">Transferase</keyword>
<dbReference type="PROSITE" id="PS00107">
    <property type="entry name" value="PROTEIN_KINASE_ATP"/>
    <property type="match status" value="1"/>
</dbReference>
<keyword evidence="3 6" id="KW-0547">Nucleotide-binding</keyword>
<feature type="domain" description="Protein kinase" evidence="8">
    <location>
        <begin position="81"/>
        <end position="313"/>
    </location>
</feature>
<dbReference type="Gene3D" id="3.30.200.20">
    <property type="entry name" value="Phosphorylase Kinase, domain 1"/>
    <property type="match status" value="1"/>
</dbReference>
<dbReference type="SUPFAM" id="SSF48452">
    <property type="entry name" value="TPR-like"/>
    <property type="match status" value="2"/>
</dbReference>
<keyword evidence="7" id="KW-0812">Transmembrane</keyword>
<dbReference type="SUPFAM" id="SSF56112">
    <property type="entry name" value="Protein kinase-like (PK-like)"/>
    <property type="match status" value="1"/>
</dbReference>
<evidence type="ECO:0000256" key="1">
    <source>
        <dbReference type="ARBA" id="ARBA00022527"/>
    </source>
</evidence>
<keyword evidence="5 6" id="KW-0067">ATP-binding</keyword>
<keyword evidence="7" id="KW-0472">Membrane</keyword>
<dbReference type="AlphaFoldDB" id="A0A9X4BJF1"/>
<keyword evidence="10" id="KW-1185">Reference proteome</keyword>
<dbReference type="Gene3D" id="1.25.40.10">
    <property type="entry name" value="Tetratricopeptide repeat domain"/>
    <property type="match status" value="1"/>
</dbReference>
<name>A0A9X4BJF1_9GAMM</name>
<dbReference type="PANTHER" id="PTHR43289:SF34">
    <property type="entry name" value="SERINE_THREONINE-PROTEIN KINASE YBDM-RELATED"/>
    <property type="match status" value="1"/>
</dbReference>
<dbReference type="PROSITE" id="PS50011">
    <property type="entry name" value="PROTEIN_KINASE_DOM"/>
    <property type="match status" value="1"/>
</dbReference>
<evidence type="ECO:0000256" key="3">
    <source>
        <dbReference type="ARBA" id="ARBA00022741"/>
    </source>
</evidence>
<keyword evidence="4 9" id="KW-0418">Kinase</keyword>
<keyword evidence="1" id="KW-0723">Serine/threonine-protein kinase</keyword>
<feature type="transmembrane region" description="Helical" evidence="7">
    <location>
        <begin position="341"/>
        <end position="360"/>
    </location>
</feature>
<evidence type="ECO:0000256" key="5">
    <source>
        <dbReference type="ARBA" id="ARBA00022840"/>
    </source>
</evidence>
<sequence>MNRHDPDRVADAFAALADADPAARAALLDRYENESGRDFRVLVERLVDADATRHDPVAGAVDAAMHRLVEPEREIEALGPYRLLRELGSGGMGTVFLAERADGAYTQHVAIKLLRGFPTADGMRRLRRERQILATLDHPGIARLIDGGETTHGQPYLVLEHVDGLPLAAWIKARAPSRAARLAFAERLLEAIQHAHQRLVVHRDLKPANILVRDDCTPKLLDFGIAKLIETGDARETSTRVMTPAYASPEQQAGRPITTASDLYSAGVLLHEVLLAGDAPPLDAELRGIVAKATATDPTARYASAEAFADDLARYREGRPVRAAADTRRYRLSKFIQRHRIAASLAMLALALAAAFVWQLDAERRRALAAETAAAQALADARRENARADAINGFLVSLFRLADPNVNRGEQLDARALLERGAARVDTELKDQPDLRAAMLATLADAMRGLAEYERAEPLMQASLDATTGTDRATVRLRAERLSLLASIRARRGDRTASLAASDRAIAELDAIADDDPDLRVDLENTRAMALKWLDRTDEAAAALERVLALLPRTGARETEHRAYALDNLAHVREAQGRWDEAQQTAGQARAAFAALNGERHPTTLSVGAYAASLQLMRGHPDAARDAYVAVLDGQRGLLAANDRRLTNTETSLARAWLRLGEPAKAKPLLDSALARCDASFGGDRTSCPLTVQTAGEREAAHGDAKRGIALLREAVALRDADKEPTARAQAAARHALARALCAHGQRDEGAALMRKALSELVADPRVGPGDKRGFQESAAICD</sequence>
<evidence type="ECO:0000256" key="2">
    <source>
        <dbReference type="ARBA" id="ARBA00022679"/>
    </source>
</evidence>
<dbReference type="Pfam" id="PF00069">
    <property type="entry name" value="Pkinase"/>
    <property type="match status" value="1"/>
</dbReference>
<accession>A0A9X4BJF1</accession>
<dbReference type="InterPro" id="IPR000719">
    <property type="entry name" value="Prot_kinase_dom"/>
</dbReference>
<dbReference type="RefSeq" id="WP_263543362.1">
    <property type="nucleotide sequence ID" value="NZ_JAOVZO020000003.1"/>
</dbReference>
<feature type="binding site" evidence="6">
    <location>
        <position position="112"/>
    </location>
    <ligand>
        <name>ATP</name>
        <dbReference type="ChEBI" id="CHEBI:30616"/>
    </ligand>
</feature>
<dbReference type="InterPro" id="IPR003527">
    <property type="entry name" value="MAP_kinase_CS"/>
</dbReference>
<dbReference type="SMART" id="SM00220">
    <property type="entry name" value="S_TKc"/>
    <property type="match status" value="1"/>
</dbReference>
<dbReference type="PANTHER" id="PTHR43289">
    <property type="entry name" value="MITOGEN-ACTIVATED PROTEIN KINASE KINASE KINASE 20-RELATED"/>
    <property type="match status" value="1"/>
</dbReference>
<dbReference type="InterPro" id="IPR011009">
    <property type="entry name" value="Kinase-like_dom_sf"/>
</dbReference>
<evidence type="ECO:0000313" key="9">
    <source>
        <dbReference type="EMBL" id="MDC8012104.1"/>
    </source>
</evidence>